<name>A0A7C9DBE6_OPUST</name>
<evidence type="ECO:0000313" key="1">
    <source>
        <dbReference type="EMBL" id="MBA4633249.1"/>
    </source>
</evidence>
<reference evidence="1" key="2">
    <citation type="submission" date="2020-07" db="EMBL/GenBank/DDBJ databases">
        <authorList>
            <person name="Vera ALvarez R."/>
            <person name="Arias-Moreno D.M."/>
            <person name="Jimenez-Jacinto V."/>
            <person name="Jimenez-Bremont J.F."/>
            <person name="Swaminathan K."/>
            <person name="Moose S.P."/>
            <person name="Guerrero-Gonzalez M.L."/>
            <person name="Marino-Ramirez L."/>
            <person name="Landsman D."/>
            <person name="Rodriguez-Kessler M."/>
            <person name="Delgado-Sanchez P."/>
        </authorList>
    </citation>
    <scope>NUCLEOTIDE SEQUENCE</scope>
    <source>
        <tissue evidence="1">Cladode</tissue>
    </source>
</reference>
<reference evidence="1" key="1">
    <citation type="journal article" date="2013" name="J. Plant Res.">
        <title>Effect of fungi and light on seed germination of three Opuntia species from semiarid lands of central Mexico.</title>
        <authorList>
            <person name="Delgado-Sanchez P."/>
            <person name="Jimenez-Bremont J.F."/>
            <person name="Guerrero-Gonzalez Mde L."/>
            <person name="Flores J."/>
        </authorList>
    </citation>
    <scope>NUCLEOTIDE SEQUENCE</scope>
    <source>
        <tissue evidence="1">Cladode</tissue>
    </source>
</reference>
<dbReference type="EMBL" id="GISG01086131">
    <property type="protein sequence ID" value="MBA4633249.1"/>
    <property type="molecule type" value="Transcribed_RNA"/>
</dbReference>
<dbReference type="AlphaFoldDB" id="A0A7C9DBE6"/>
<proteinExistence type="predicted"/>
<accession>A0A7C9DBE6</accession>
<sequence>MRSSTATCCPYNCHHLRFSILFASSFAMEAKFSAPSLSSSVFLLSLSSFSCRSSSLSFACDAAAAAEVAAELSFLYLALISSTVRCLGFASEVAPSNNFFRSFFWSLISFSLL</sequence>
<protein>
    <submittedName>
        <fullName evidence="1">Uncharacterized protein</fullName>
    </submittedName>
</protein>
<organism evidence="1">
    <name type="scientific">Opuntia streptacantha</name>
    <name type="common">Prickly pear cactus</name>
    <name type="synonym">Opuntia cardona</name>
    <dbReference type="NCBI Taxonomy" id="393608"/>
    <lineage>
        <taxon>Eukaryota</taxon>
        <taxon>Viridiplantae</taxon>
        <taxon>Streptophyta</taxon>
        <taxon>Embryophyta</taxon>
        <taxon>Tracheophyta</taxon>
        <taxon>Spermatophyta</taxon>
        <taxon>Magnoliopsida</taxon>
        <taxon>eudicotyledons</taxon>
        <taxon>Gunneridae</taxon>
        <taxon>Pentapetalae</taxon>
        <taxon>Caryophyllales</taxon>
        <taxon>Cactineae</taxon>
        <taxon>Cactaceae</taxon>
        <taxon>Opuntioideae</taxon>
        <taxon>Opuntia</taxon>
    </lineage>
</organism>